<dbReference type="HOGENOM" id="CLU_542083_0_0_1"/>
<reference evidence="2 4" key="1">
    <citation type="journal article" date="2010" name="BMC Genomics">
        <title>Combination of measures distinguishes pre-miRNAs from other stem-loops in the genome of the newly sequenced Anopheles darlingi.</title>
        <authorList>
            <person name="Mendes N.D."/>
            <person name="Freitas A.T."/>
            <person name="Vasconcelos A.T."/>
            <person name="Sagot M.F."/>
        </authorList>
    </citation>
    <scope>NUCLEOTIDE SEQUENCE</scope>
</reference>
<dbReference type="Proteomes" id="UP000000673">
    <property type="component" value="Unassembled WGS sequence"/>
</dbReference>
<name>W5J9L2_ANODA</name>
<dbReference type="EMBL" id="ADMH02001979">
    <property type="protein sequence ID" value="ETN60098.1"/>
    <property type="molecule type" value="Genomic_DNA"/>
</dbReference>
<reference evidence="2" key="2">
    <citation type="submission" date="2010-05" db="EMBL/GenBank/DDBJ databases">
        <authorList>
            <person name="Almeida L.G."/>
            <person name="Nicolas M.F."/>
            <person name="Souza R.C."/>
            <person name="Vasconcelos A.T.R."/>
        </authorList>
    </citation>
    <scope>NUCLEOTIDE SEQUENCE</scope>
</reference>
<evidence type="ECO:0000313" key="4">
    <source>
        <dbReference type="Proteomes" id="UP000000673"/>
    </source>
</evidence>
<dbReference type="EnsemblMetazoa" id="ADAC008294-RA">
    <property type="protein sequence ID" value="ADAC008294-PA"/>
    <property type="gene ID" value="ADAC008294"/>
</dbReference>
<evidence type="ECO:0008006" key="5">
    <source>
        <dbReference type="Google" id="ProtNLM"/>
    </source>
</evidence>
<reference evidence="2" key="3">
    <citation type="journal article" date="2013" name="Nucleic Acids Res.">
        <title>The genome of Anopheles darlingi, the main neotropical malaria vector.</title>
        <authorList>
            <person name="Marinotti O."/>
            <person name="Cerqueira G.C."/>
            <person name="de Almeida L.G."/>
            <person name="Ferro M.I."/>
            <person name="Loreto E.L."/>
            <person name="Zaha A."/>
            <person name="Teixeira S.M."/>
            <person name="Wespiser A.R."/>
            <person name="Almeida E Silva A."/>
            <person name="Schlindwein A.D."/>
            <person name="Pacheco A.C."/>
            <person name="Silva A.L."/>
            <person name="Graveley B.R."/>
            <person name="Walenz B.P."/>
            <person name="Lima Bde A."/>
            <person name="Ribeiro C.A."/>
            <person name="Nunes-Silva C.G."/>
            <person name="de Carvalho C.R."/>
            <person name="Soares C.M."/>
            <person name="de Menezes C.B."/>
            <person name="Matiolli C."/>
            <person name="Caffrey D."/>
            <person name="Araujo D.A."/>
            <person name="de Oliveira D.M."/>
            <person name="Golenbock D."/>
            <person name="Grisard E.C."/>
            <person name="Fantinatti-Garboggini F."/>
            <person name="de Carvalho F.M."/>
            <person name="Barcellos F.G."/>
            <person name="Prosdocimi F."/>
            <person name="May G."/>
            <person name="Azevedo Junior G.M."/>
            <person name="Guimaraes G.M."/>
            <person name="Goldman G.H."/>
            <person name="Padilha I.Q."/>
            <person name="Batista Jda S."/>
            <person name="Ferro J.A."/>
            <person name="Ribeiro J.M."/>
            <person name="Fietto J.L."/>
            <person name="Dabbas K.M."/>
            <person name="Cerdeira L."/>
            <person name="Agnez-Lima L.F."/>
            <person name="Brocchi M."/>
            <person name="de Carvalho M.O."/>
            <person name="Teixeira Mde M."/>
            <person name="Diniz Maia Mde M."/>
            <person name="Goldman M.H."/>
            <person name="Cruz Schneider M.P."/>
            <person name="Felipe M.S."/>
            <person name="Hungria M."/>
            <person name="Nicolas M.F."/>
            <person name="Pereira M."/>
            <person name="Montes M.A."/>
            <person name="Cantao M.E."/>
            <person name="Vincentz M."/>
            <person name="Rafael M.S."/>
            <person name="Silverman N."/>
            <person name="Stoco P.H."/>
            <person name="Souza R.C."/>
            <person name="Vicentini R."/>
            <person name="Gazzinelli R.T."/>
            <person name="Neves Rde O."/>
            <person name="Silva R."/>
            <person name="Astolfi-Filho S."/>
            <person name="Maciel T.E."/>
            <person name="Urmenyi T.P."/>
            <person name="Tadei W.P."/>
            <person name="Camargo E.P."/>
            <person name="de Vasconcelos A.T."/>
        </authorList>
    </citation>
    <scope>NUCLEOTIDE SEQUENCE</scope>
</reference>
<feature type="chain" id="PRO_5010155109" description="Secreted protein" evidence="1">
    <location>
        <begin position="20"/>
        <end position="503"/>
    </location>
</feature>
<evidence type="ECO:0000256" key="1">
    <source>
        <dbReference type="SAM" id="SignalP"/>
    </source>
</evidence>
<dbReference type="VEuPathDB" id="VectorBase:ADAC008294"/>
<organism evidence="2">
    <name type="scientific">Anopheles darlingi</name>
    <name type="common">Mosquito</name>
    <dbReference type="NCBI Taxonomy" id="43151"/>
    <lineage>
        <taxon>Eukaryota</taxon>
        <taxon>Metazoa</taxon>
        <taxon>Ecdysozoa</taxon>
        <taxon>Arthropoda</taxon>
        <taxon>Hexapoda</taxon>
        <taxon>Insecta</taxon>
        <taxon>Pterygota</taxon>
        <taxon>Neoptera</taxon>
        <taxon>Endopterygota</taxon>
        <taxon>Diptera</taxon>
        <taxon>Nematocera</taxon>
        <taxon>Culicoidea</taxon>
        <taxon>Culicidae</taxon>
        <taxon>Anophelinae</taxon>
        <taxon>Anopheles</taxon>
    </lineage>
</organism>
<evidence type="ECO:0000313" key="3">
    <source>
        <dbReference type="EnsemblMetazoa" id="ADAC008294-PA"/>
    </source>
</evidence>
<keyword evidence="4" id="KW-1185">Reference proteome</keyword>
<protein>
    <recommendedName>
        <fullName evidence="5">Secreted protein</fullName>
    </recommendedName>
</protein>
<gene>
    <name evidence="2" type="ORF">AND_008294</name>
</gene>
<reference evidence="3" key="4">
    <citation type="submission" date="2015-06" db="UniProtKB">
        <authorList>
            <consortium name="EnsemblMetazoa"/>
        </authorList>
    </citation>
    <scope>IDENTIFICATION</scope>
</reference>
<dbReference type="OMA" id="FAKWLIL"/>
<evidence type="ECO:0000313" key="2">
    <source>
        <dbReference type="EMBL" id="ETN60098.1"/>
    </source>
</evidence>
<dbReference type="AlphaFoldDB" id="W5J9L2"/>
<accession>W5J9L2</accession>
<proteinExistence type="predicted"/>
<feature type="signal peptide" evidence="1">
    <location>
        <begin position="1"/>
        <end position="19"/>
    </location>
</feature>
<keyword evidence="1" id="KW-0732">Signal</keyword>
<sequence>MKFVIVGLIAVSLQLGCEALYGIEVSPNIPEASTVSSACSKLSSVSQQIISSVSYLKDLPYGTLKLQTGASALYESVTQNYTTLVAIVRTIDTATNANSGSLDSIFTNLQTSLATFGNATMSARFAGWLQLLNTTPSSVPDLSILPGTLANVSTFFDSVLGPKMKQFSAPRISQATFYNGVPKDQMVTFAQSLVTLAQNQETIVLPFINRVVGALRLVSEKQTAYLSAVDQAFQSVDSVLAITYNRFLEQSKTSRQTAGESMPSIRTAVDQFTGRIAEFNDLYLGGSASDYIKAASDMYQAFLLNNTEQTQIVSDRLERVQYNFTENPLVSMNVALNASFSTLTLVLDKVLPKTANSSSALQCATNALNDFVTAFGNHLRDGYVACVSSNDYDYNLPANAQGKAMKDIQSDMLQYFNQLNAALSGLSNTSPTSARIQADTFLTAFFSQSLDVMTTILQQLVNASTKLNVDYNLLIGRSRYCLEQKVAVSDQTTRNLVTAIDAC</sequence>
<dbReference type="eggNOG" id="ENOG502T8E0">
    <property type="taxonomic scope" value="Eukaryota"/>
</dbReference>
<dbReference type="VEuPathDB" id="VectorBase:ADAR2_008042"/>